<accession>A0A1J5R412</accession>
<evidence type="ECO:0000313" key="2">
    <source>
        <dbReference type="EMBL" id="OIQ90665.1"/>
    </source>
</evidence>
<feature type="transmembrane region" description="Helical" evidence="1">
    <location>
        <begin position="12"/>
        <end position="30"/>
    </location>
</feature>
<feature type="transmembrane region" description="Helical" evidence="1">
    <location>
        <begin position="36"/>
        <end position="53"/>
    </location>
</feature>
<dbReference type="EMBL" id="MLJW01000284">
    <property type="protein sequence ID" value="OIQ90665.1"/>
    <property type="molecule type" value="Genomic_DNA"/>
</dbReference>
<keyword evidence="1" id="KW-0812">Transmembrane</keyword>
<name>A0A1J5R412_9ZZZZ</name>
<reference evidence="2" key="1">
    <citation type="submission" date="2016-10" db="EMBL/GenBank/DDBJ databases">
        <title>Sequence of Gallionella enrichment culture.</title>
        <authorList>
            <person name="Poehlein A."/>
            <person name="Muehling M."/>
            <person name="Daniel R."/>
        </authorList>
    </citation>
    <scope>NUCLEOTIDE SEQUENCE</scope>
</reference>
<feature type="transmembrane region" description="Helical" evidence="1">
    <location>
        <begin position="204"/>
        <end position="225"/>
    </location>
</feature>
<evidence type="ECO:0000256" key="1">
    <source>
        <dbReference type="SAM" id="Phobius"/>
    </source>
</evidence>
<feature type="transmembrane region" description="Helical" evidence="1">
    <location>
        <begin position="62"/>
        <end position="83"/>
    </location>
</feature>
<gene>
    <name evidence="2" type="ORF">GALL_274570</name>
</gene>
<keyword evidence="1" id="KW-1133">Transmembrane helix</keyword>
<keyword evidence="1" id="KW-0472">Membrane</keyword>
<sequence length="261" mass="27568">MLKIPSRYYPRIVASAVLLCVAGVTGGVFAAAAVEFVIMLTLVLALAEVLYALSGFKQHRKLSLASSAVFMAITAALAAHFFAEAERGSAHALFLAYQGALVVAMGPLLHIEHNRRVTGTERASALVRQRAKPAARCRSVVKALLPRLAWYLAACAVLVWLGDALAALAYPPVSAAFVTAVRLLRRGEGFTPVRHTPRQPRLVLYVLAEALGATLVAIALVLAYADGNPQLMLLAEALALLAGELLLGWHEARAAAAAAAC</sequence>
<organism evidence="2">
    <name type="scientific">mine drainage metagenome</name>
    <dbReference type="NCBI Taxonomy" id="410659"/>
    <lineage>
        <taxon>unclassified sequences</taxon>
        <taxon>metagenomes</taxon>
        <taxon>ecological metagenomes</taxon>
    </lineage>
</organism>
<feature type="transmembrane region" description="Helical" evidence="1">
    <location>
        <begin position="140"/>
        <end position="161"/>
    </location>
</feature>
<dbReference type="AlphaFoldDB" id="A0A1J5R412"/>
<protein>
    <submittedName>
        <fullName evidence="2">Uncharacterized protein</fullName>
    </submittedName>
</protein>
<comment type="caution">
    <text evidence="2">The sequence shown here is derived from an EMBL/GenBank/DDBJ whole genome shotgun (WGS) entry which is preliminary data.</text>
</comment>
<proteinExistence type="predicted"/>
<feature type="transmembrane region" description="Helical" evidence="1">
    <location>
        <begin position="89"/>
        <end position="109"/>
    </location>
</feature>